<gene>
    <name evidence="3" type="ORF">SBA1_970010</name>
</gene>
<feature type="transmembrane region" description="Helical" evidence="1">
    <location>
        <begin position="21"/>
        <end position="44"/>
    </location>
</feature>
<dbReference type="Proteomes" id="UP000238701">
    <property type="component" value="Unassembled WGS sequence"/>
</dbReference>
<feature type="domain" description="TadE-like" evidence="2">
    <location>
        <begin position="25"/>
        <end position="63"/>
    </location>
</feature>
<keyword evidence="1" id="KW-1133">Transmembrane helix</keyword>
<keyword evidence="1" id="KW-0812">Transmembrane</keyword>
<proteinExistence type="predicted"/>
<evidence type="ECO:0000256" key="1">
    <source>
        <dbReference type="SAM" id="Phobius"/>
    </source>
</evidence>
<protein>
    <recommendedName>
        <fullName evidence="2">TadE-like domain-containing protein</fullName>
    </recommendedName>
</protein>
<keyword evidence="1" id="KW-0472">Membrane</keyword>
<dbReference type="InterPro" id="IPR012495">
    <property type="entry name" value="TadE-like_dom"/>
</dbReference>
<name>A0A2U3LDI3_9BACT</name>
<evidence type="ECO:0000313" key="4">
    <source>
        <dbReference type="Proteomes" id="UP000238701"/>
    </source>
</evidence>
<evidence type="ECO:0000259" key="2">
    <source>
        <dbReference type="Pfam" id="PF07811"/>
    </source>
</evidence>
<dbReference type="EMBL" id="OMOD01000196">
    <property type="protein sequence ID" value="SPF49973.1"/>
    <property type="molecule type" value="Genomic_DNA"/>
</dbReference>
<sequence length="184" mass="19099">MAARMTTVARIWRGLAGETRAAEIAEAAAVLPLMFMVLLGIFWFGQAFSIYGTITRAAQEGARAGAAVPQCTTCTVASGSVQNASNAVQAAMAAAKLDVTQARYPVPLPTVNVCSGGSASCDGTSSNVCVQTGIQLSNTASGGAGVCGIAVSFQYPFQFWLPFTSLNKQQIWLTATAHARVETQ</sequence>
<reference evidence="4" key="1">
    <citation type="submission" date="2018-02" db="EMBL/GenBank/DDBJ databases">
        <authorList>
            <person name="Hausmann B."/>
        </authorList>
    </citation>
    <scope>NUCLEOTIDE SEQUENCE [LARGE SCALE GENOMIC DNA]</scope>
    <source>
        <strain evidence="4">Peat soil MAG SbA1</strain>
    </source>
</reference>
<dbReference type="OrthoDB" id="9983396at2"/>
<evidence type="ECO:0000313" key="3">
    <source>
        <dbReference type="EMBL" id="SPF49973.1"/>
    </source>
</evidence>
<dbReference type="Pfam" id="PF07811">
    <property type="entry name" value="TadE"/>
    <property type="match status" value="1"/>
</dbReference>
<accession>A0A2U3LDI3</accession>
<organism evidence="3 4">
    <name type="scientific">Candidatus Sulfotelmatobacter kueseliae</name>
    <dbReference type="NCBI Taxonomy" id="2042962"/>
    <lineage>
        <taxon>Bacteria</taxon>
        <taxon>Pseudomonadati</taxon>
        <taxon>Acidobacteriota</taxon>
        <taxon>Terriglobia</taxon>
        <taxon>Terriglobales</taxon>
        <taxon>Candidatus Korobacteraceae</taxon>
        <taxon>Candidatus Sulfotelmatobacter</taxon>
    </lineage>
</organism>
<dbReference type="AlphaFoldDB" id="A0A2U3LDI3"/>